<dbReference type="AlphaFoldDB" id="A0A1I3B2D7"/>
<dbReference type="EC" id="5.3.1.6" evidence="3"/>
<dbReference type="InterPro" id="IPR037171">
    <property type="entry name" value="NagB/RpiA_transferase-like"/>
</dbReference>
<dbReference type="PANTHER" id="PTHR43748">
    <property type="entry name" value="RIBOSE-5-PHOSPHATE ISOMERASE 3, CHLOROPLASTIC-RELATED"/>
    <property type="match status" value="1"/>
</dbReference>
<comment type="similarity">
    <text evidence="3">Belongs to the ribose 5-phosphate isomerase family.</text>
</comment>
<evidence type="ECO:0000313" key="4">
    <source>
        <dbReference type="EMBL" id="SFH56340.1"/>
    </source>
</evidence>
<dbReference type="Pfam" id="PF06026">
    <property type="entry name" value="Rib_5-P_isom_A"/>
    <property type="match status" value="1"/>
</dbReference>
<name>A0A1I3B2D7_9LACT</name>
<dbReference type="FunFam" id="3.40.50.1360:FF:000001">
    <property type="entry name" value="Ribose-5-phosphate isomerase A"/>
    <property type="match status" value="1"/>
</dbReference>
<dbReference type="InterPro" id="IPR004788">
    <property type="entry name" value="Ribose5P_isomerase_type_A"/>
</dbReference>
<dbReference type="Gene3D" id="3.40.50.1360">
    <property type="match status" value="1"/>
</dbReference>
<dbReference type="GO" id="GO:0009052">
    <property type="term" value="P:pentose-phosphate shunt, non-oxidative branch"/>
    <property type="evidence" value="ECO:0007669"/>
    <property type="project" value="UniProtKB-UniRule"/>
</dbReference>
<proteinExistence type="inferred from homology"/>
<dbReference type="NCBIfam" id="TIGR00021">
    <property type="entry name" value="rpiA"/>
    <property type="match status" value="1"/>
</dbReference>
<reference evidence="4 5" key="1">
    <citation type="submission" date="2016-10" db="EMBL/GenBank/DDBJ databases">
        <authorList>
            <person name="de Groot N.N."/>
        </authorList>
    </citation>
    <scope>NUCLEOTIDE SEQUENCE [LARGE SCALE GENOMIC DNA]</scope>
    <source>
        <strain evidence="4 5">DSM 27630</strain>
    </source>
</reference>
<accession>A0A1I3B2D7</accession>
<comment type="catalytic activity">
    <reaction evidence="1 3">
        <text>aldehydo-D-ribose 5-phosphate = D-ribulose 5-phosphate</text>
        <dbReference type="Rhea" id="RHEA:14657"/>
        <dbReference type="ChEBI" id="CHEBI:58121"/>
        <dbReference type="ChEBI" id="CHEBI:58273"/>
        <dbReference type="EC" id="5.3.1.6"/>
    </reaction>
</comment>
<dbReference type="OrthoDB" id="5870696at2"/>
<dbReference type="Proteomes" id="UP000198668">
    <property type="component" value="Unassembled WGS sequence"/>
</dbReference>
<protein>
    <recommendedName>
        <fullName evidence="3">Ribose-5-phosphate isomerase A</fullName>
        <ecNumber evidence="3">5.3.1.6</ecNumber>
    </recommendedName>
    <alternativeName>
        <fullName evidence="3">Phosphoriboisomerase A</fullName>
        <shortName evidence="3">PRI</shortName>
    </alternativeName>
</protein>
<keyword evidence="5" id="KW-1185">Reference proteome</keyword>
<sequence length="223" mass="24494">MNLKKLVGEKAAEFIEEGMVVGLGTGSTAYYMVEALGRRVKKGLHITGVTTSAQTKIQAEALGIPLKSVDEVDQIDITIDGADEISSTYQGIKGGGGALLFEKIVARYSDTVIWIVDDSKLVKEIGDFPLPVEVIPYGSQQLLKLFKERGYRPAFRQTEDGERYLTDAGHYIIDLQMKKIADPHTLADWLDHQTGVVEHGLFLDCVNTVIVGSEKGVEIQNVR</sequence>
<dbReference type="InterPro" id="IPR020672">
    <property type="entry name" value="Ribose5P_isomerase_typA_subgr"/>
</dbReference>
<feature type="active site" description="Proton acceptor" evidence="3">
    <location>
        <position position="102"/>
    </location>
</feature>
<dbReference type="SUPFAM" id="SSF75445">
    <property type="entry name" value="D-ribose-5-phosphate isomerase (RpiA), lid domain"/>
    <property type="match status" value="1"/>
</dbReference>
<dbReference type="UniPathway" id="UPA00115">
    <property type="reaction ID" value="UER00412"/>
</dbReference>
<dbReference type="SUPFAM" id="SSF100950">
    <property type="entry name" value="NagB/RpiA/CoA transferase-like"/>
    <property type="match status" value="1"/>
</dbReference>
<dbReference type="RefSeq" id="WP_047392550.1">
    <property type="nucleotide sequence ID" value="NZ_FOQE01000003.1"/>
</dbReference>
<feature type="binding site" evidence="3">
    <location>
        <begin position="93"/>
        <end position="96"/>
    </location>
    <ligand>
        <name>substrate</name>
    </ligand>
</feature>
<dbReference type="CDD" id="cd01398">
    <property type="entry name" value="RPI_A"/>
    <property type="match status" value="1"/>
</dbReference>
<dbReference type="InterPro" id="IPR050262">
    <property type="entry name" value="Ribose-5P_isomerase"/>
</dbReference>
<dbReference type="HAMAP" id="MF_00170">
    <property type="entry name" value="Rib_5P_isom_A"/>
    <property type="match status" value="1"/>
</dbReference>
<dbReference type="NCBIfam" id="NF001924">
    <property type="entry name" value="PRK00702.1"/>
    <property type="match status" value="1"/>
</dbReference>
<comment type="pathway">
    <text evidence="3">Carbohydrate degradation; pentose phosphate pathway; D-ribose 5-phosphate from D-ribulose 5-phosphate (non-oxidative stage): step 1/1.</text>
</comment>
<dbReference type="Gene3D" id="3.30.70.260">
    <property type="match status" value="1"/>
</dbReference>
<evidence type="ECO:0000313" key="5">
    <source>
        <dbReference type="Proteomes" id="UP000198668"/>
    </source>
</evidence>
<keyword evidence="2 3" id="KW-0413">Isomerase</keyword>
<dbReference type="PANTHER" id="PTHR43748:SF3">
    <property type="entry name" value="RIBOSE-5-PHOSPHATE ISOMERASE 3, CHLOROPLASTIC-RELATED"/>
    <property type="match status" value="1"/>
</dbReference>
<feature type="binding site" evidence="3">
    <location>
        <position position="120"/>
    </location>
    <ligand>
        <name>substrate</name>
    </ligand>
</feature>
<comment type="function">
    <text evidence="3">Catalyzes the reversible conversion of ribose-5-phosphate to ribulose 5-phosphate.</text>
</comment>
<evidence type="ECO:0000256" key="1">
    <source>
        <dbReference type="ARBA" id="ARBA00001713"/>
    </source>
</evidence>
<feature type="binding site" evidence="3">
    <location>
        <begin position="25"/>
        <end position="28"/>
    </location>
    <ligand>
        <name>substrate</name>
    </ligand>
</feature>
<dbReference type="EMBL" id="FOQE01000003">
    <property type="protein sequence ID" value="SFH56340.1"/>
    <property type="molecule type" value="Genomic_DNA"/>
</dbReference>
<evidence type="ECO:0000256" key="2">
    <source>
        <dbReference type="ARBA" id="ARBA00023235"/>
    </source>
</evidence>
<organism evidence="4 5">
    <name type="scientific">Pisciglobus halotolerans</name>
    <dbReference type="NCBI Taxonomy" id="745365"/>
    <lineage>
        <taxon>Bacteria</taxon>
        <taxon>Bacillati</taxon>
        <taxon>Bacillota</taxon>
        <taxon>Bacilli</taxon>
        <taxon>Lactobacillales</taxon>
        <taxon>Carnobacteriaceae</taxon>
    </lineage>
</organism>
<dbReference type="GO" id="GO:0004751">
    <property type="term" value="F:ribose-5-phosphate isomerase activity"/>
    <property type="evidence" value="ECO:0007669"/>
    <property type="project" value="UniProtKB-UniRule"/>
</dbReference>
<evidence type="ECO:0000256" key="3">
    <source>
        <dbReference type="HAMAP-Rule" id="MF_00170"/>
    </source>
</evidence>
<comment type="subunit">
    <text evidence="3">Homodimer.</text>
</comment>
<feature type="binding site" evidence="3">
    <location>
        <begin position="80"/>
        <end position="83"/>
    </location>
    <ligand>
        <name>substrate</name>
    </ligand>
</feature>
<gene>
    <name evidence="3" type="primary">rpiA</name>
    <name evidence="4" type="ORF">SAMN04489868_10351</name>
</gene>